<accession>E5A8U9</accession>
<dbReference type="HOGENOM" id="CLU_080826_0_0_1"/>
<dbReference type="GO" id="GO:1904902">
    <property type="term" value="P:ESCRT III complex assembly"/>
    <property type="evidence" value="ECO:0007669"/>
    <property type="project" value="EnsemblFungi"/>
</dbReference>
<dbReference type="FunCoup" id="E5A8U9">
    <property type="interactions" value="636"/>
</dbReference>
<dbReference type="AlphaFoldDB" id="E5A8U9"/>
<dbReference type="STRING" id="985895.E5A8U9"/>
<dbReference type="InterPro" id="IPR005024">
    <property type="entry name" value="Snf7_fam"/>
</dbReference>
<dbReference type="Gene3D" id="6.10.140.1230">
    <property type="match status" value="1"/>
</dbReference>
<organism evidence="3">
    <name type="scientific">Leptosphaeria maculans (strain JN3 / isolate v23.1.3 / race Av1-4-5-6-7-8)</name>
    <name type="common">Blackleg fungus</name>
    <name type="synonym">Phoma lingam</name>
    <dbReference type="NCBI Taxonomy" id="985895"/>
    <lineage>
        <taxon>Eukaryota</taxon>
        <taxon>Fungi</taxon>
        <taxon>Dikarya</taxon>
        <taxon>Ascomycota</taxon>
        <taxon>Pezizomycotina</taxon>
        <taxon>Dothideomycetes</taxon>
        <taxon>Pleosporomycetidae</taxon>
        <taxon>Pleosporales</taxon>
        <taxon>Pleosporineae</taxon>
        <taxon>Leptosphaeriaceae</taxon>
        <taxon>Plenodomus</taxon>
        <taxon>Plenodomus lingam/Leptosphaeria maculans species complex</taxon>
    </lineage>
</organism>
<dbReference type="OrthoDB" id="10266568at2759"/>
<dbReference type="EMBL" id="FP929137">
    <property type="protein sequence ID" value="CBY00044.1"/>
    <property type="molecule type" value="Genomic_DNA"/>
</dbReference>
<keyword evidence="3" id="KW-1185">Reference proteome</keyword>
<proteinExistence type="predicted"/>
<reference evidence="3" key="1">
    <citation type="journal article" date="2011" name="Nat. Commun.">
        <title>Effector diversification within compartments of the Leptosphaeria maculans genome affected by Repeat-Induced Point mutations.</title>
        <authorList>
            <person name="Rouxel T."/>
            <person name="Grandaubert J."/>
            <person name="Hane J.K."/>
            <person name="Hoede C."/>
            <person name="van de Wouw A.P."/>
            <person name="Couloux A."/>
            <person name="Dominguez V."/>
            <person name="Anthouard V."/>
            <person name="Bally P."/>
            <person name="Bourras S."/>
            <person name="Cozijnsen A.J."/>
            <person name="Ciuffetti L.M."/>
            <person name="Degrave A."/>
            <person name="Dilmaghani A."/>
            <person name="Duret L."/>
            <person name="Fudal I."/>
            <person name="Goodwin S.B."/>
            <person name="Gout L."/>
            <person name="Glaser N."/>
            <person name="Linglin J."/>
            <person name="Kema G.H.J."/>
            <person name="Lapalu N."/>
            <person name="Lawrence C.B."/>
            <person name="May K."/>
            <person name="Meyer M."/>
            <person name="Ollivier B."/>
            <person name="Poulain J."/>
            <person name="Schoch C.L."/>
            <person name="Simon A."/>
            <person name="Spatafora J.W."/>
            <person name="Stachowiak A."/>
            <person name="Turgeon B.G."/>
            <person name="Tyler B.M."/>
            <person name="Vincent D."/>
            <person name="Weissenbach J."/>
            <person name="Amselem J."/>
            <person name="Quesneville H."/>
            <person name="Oliver R.P."/>
            <person name="Wincker P."/>
            <person name="Balesdent M.-H."/>
            <person name="Howlett B.J."/>
        </authorList>
    </citation>
    <scope>NUCLEOTIDE SEQUENCE [LARGE SCALE GENOMIC DNA]</scope>
    <source>
        <strain evidence="3">JN3 / isolate v23.1.3 / race Av1-4-5-6-7-8</strain>
    </source>
</reference>
<dbReference type="GO" id="GO:0005770">
    <property type="term" value="C:late endosome"/>
    <property type="evidence" value="ECO:0007669"/>
    <property type="project" value="EnsemblFungi"/>
</dbReference>
<protein>
    <submittedName>
        <fullName evidence="2">Similar to charged multivesicular body protein</fullName>
    </submittedName>
</protein>
<name>E5A8U9_LEPMJ</name>
<dbReference type="OMA" id="QQITMVM"/>
<dbReference type="Proteomes" id="UP000002668">
    <property type="component" value="Genome"/>
</dbReference>
<sequence>MSGLENALFNLKFTAKSLNRQALKAGKEEQAEKMKLEKAMKQGHNDIARIYAGNAIRKQNEKLNLLQLASRVDAVAGRVQTAVTMRQITGNMMKVNRSLDVAMKSMNPERKADQVFQTNQVAAVMVDFEKQFENVDSATELYQDITSSATAVGTPQEDVDRLMAQAADKAGVDLQQDLQEATPSKQKVGPTEQEEEAFTERLRALRN</sequence>
<gene>
    <name evidence="2" type="ORF">LEMA_P076330.1</name>
</gene>
<evidence type="ECO:0000313" key="3">
    <source>
        <dbReference type="Proteomes" id="UP000002668"/>
    </source>
</evidence>
<feature type="compositionally biased region" description="Basic and acidic residues" evidence="1">
    <location>
        <begin position="198"/>
        <end position="207"/>
    </location>
</feature>
<dbReference type="VEuPathDB" id="FungiDB:LEMA_P076330.1"/>
<dbReference type="InParanoid" id="E5A8U9"/>
<evidence type="ECO:0000313" key="2">
    <source>
        <dbReference type="EMBL" id="CBY00044.1"/>
    </source>
</evidence>
<feature type="region of interest" description="Disordered" evidence="1">
    <location>
        <begin position="179"/>
        <end position="207"/>
    </location>
</feature>
<dbReference type="eggNOG" id="KOG3232">
    <property type="taxonomic scope" value="Eukaryota"/>
</dbReference>
<dbReference type="GO" id="GO:0032511">
    <property type="term" value="P:late endosome to vacuole transport via multivesicular body sorting pathway"/>
    <property type="evidence" value="ECO:0007669"/>
    <property type="project" value="EnsemblFungi"/>
</dbReference>
<evidence type="ECO:0000256" key="1">
    <source>
        <dbReference type="SAM" id="MobiDB-lite"/>
    </source>
</evidence>
<dbReference type="GO" id="GO:0006623">
    <property type="term" value="P:protein targeting to vacuole"/>
    <property type="evidence" value="ECO:0007669"/>
    <property type="project" value="EnsemblFungi"/>
</dbReference>
<dbReference type="PANTHER" id="PTHR10476">
    <property type="entry name" value="CHARGED MULTIVESICULAR BODY PROTEIN"/>
    <property type="match status" value="1"/>
</dbReference>